<evidence type="ECO:0000313" key="4">
    <source>
        <dbReference type="EMBL" id="KAH6829894.1"/>
    </source>
</evidence>
<accession>A0AAD4JAB3</accession>
<dbReference type="Pfam" id="PF12660">
    <property type="entry name" value="zf-TFIIIC"/>
    <property type="match status" value="1"/>
</dbReference>
<dbReference type="GO" id="GO:0006384">
    <property type="term" value="P:transcription initiation at RNA polymerase III promoter"/>
    <property type="evidence" value="ECO:0007669"/>
    <property type="project" value="InterPro"/>
</dbReference>
<feature type="domain" description="Transcription factor IIIC putative zinc-finger" evidence="3">
    <location>
        <begin position="758"/>
        <end position="815"/>
    </location>
</feature>
<feature type="domain" description="Transcription factor IIIC 90kDa subunit N-terminal" evidence="2">
    <location>
        <begin position="85"/>
        <end position="499"/>
    </location>
</feature>
<dbReference type="GO" id="GO:0000127">
    <property type="term" value="C:transcription factor TFIIIC complex"/>
    <property type="evidence" value="ECO:0007669"/>
    <property type="project" value="InterPro"/>
</dbReference>
<keyword evidence="1" id="KW-0853">WD repeat</keyword>
<proteinExistence type="predicted"/>
<organism evidence="4 5">
    <name type="scientific">Perilla frutescens var. hirtella</name>
    <name type="common">Perilla citriodora</name>
    <name type="synonym">Perilla setoyensis</name>
    <dbReference type="NCBI Taxonomy" id="608512"/>
    <lineage>
        <taxon>Eukaryota</taxon>
        <taxon>Viridiplantae</taxon>
        <taxon>Streptophyta</taxon>
        <taxon>Embryophyta</taxon>
        <taxon>Tracheophyta</taxon>
        <taxon>Spermatophyta</taxon>
        <taxon>Magnoliopsida</taxon>
        <taxon>eudicotyledons</taxon>
        <taxon>Gunneridae</taxon>
        <taxon>Pentapetalae</taxon>
        <taxon>asterids</taxon>
        <taxon>lamiids</taxon>
        <taxon>Lamiales</taxon>
        <taxon>Lamiaceae</taxon>
        <taxon>Nepetoideae</taxon>
        <taxon>Elsholtzieae</taxon>
        <taxon>Perilla</taxon>
    </lineage>
</organism>
<dbReference type="Proteomes" id="UP001190926">
    <property type="component" value="Unassembled WGS sequence"/>
</dbReference>
<dbReference type="InterPro" id="IPR015943">
    <property type="entry name" value="WD40/YVTN_repeat-like_dom_sf"/>
</dbReference>
<evidence type="ECO:0000259" key="3">
    <source>
        <dbReference type="Pfam" id="PF12660"/>
    </source>
</evidence>
<sequence length="871" mass="96535">MSCFQSATVSSPTVYPNAVVWSEENLVAVACGGAVIILNPHNPKVRGVITVPSSKRFPVGMIDGGGADLLNGCLLPYHLSRETRPCVRSISWSPAGLASNAGCLLAVCTTGGHVKVYSRPHCSTEWLEVVDISEMLYNHYKNTYFGEFQTVLSQGYDVIARQDNGDHECIHSTTLRKDHKRRRRSAANVLTKDHDNLEENNTWQIVPVSFCDGKPLEVVTEDCSLSLISAQQYASRNEMLMSLTVAWSPILETSGDDVAIHYNSSNYCSILAVGGKCGKISLWIIRAPECYSIDDTEYLGEVSLLGLMKAHDSWITAISWAVYGSNVSKAQFVLATGSSDGRLKIWQVNGENLLKSSEAFSDSLVLLKEVVTVDSATISVLSFVVPSQSPWKLLLAVGKGSGSFELWILDTSTNKVENVGCYNAHDRTVAGLDWGFDGRCLYSCSQDNSLKSWIFVGDSLCEVSIPLSSPGLKNSSDLAHALDSCFGLAISPGNLALAVARRYDADLLDPMYEGRNHKASVEFLWVGGQQLDLSSITSSEMKDETFPGFPREELIWWEMNILWSLNRYENPSRLLNILDIVAALLAFKQSAPKYVEHILLKWLASCLGSKSENFPTLLSEAFKFLPELSSRQLHLINIVSRRVVLKEIITENVSGKELVLEGLSDDKKEHINLWMELLLSCENELLERLVGISFSAVLSLPSNSSEVFSKVGDWCPDGLPQMEQWVLQNEKNVKKHSKFLAAEIRKVEKRKLHGSVKYEVLEYCNYCSAVVQFESTEHAVCSGITQTHKLERCAVTMRILPTKASWYCMSCQRRATKLAPSILFAMPGYPSDFKSFVESSAYDNTSTPCCPFCGIFLHRSQPPYFLSPSPV</sequence>
<dbReference type="PROSITE" id="PS50082">
    <property type="entry name" value="WD_REPEATS_2"/>
    <property type="match status" value="2"/>
</dbReference>
<dbReference type="SMART" id="SM00320">
    <property type="entry name" value="WD40"/>
    <property type="match status" value="3"/>
</dbReference>
<dbReference type="AlphaFoldDB" id="A0AAD4JAB3"/>
<dbReference type="PANTHER" id="PTHR15496:SF2">
    <property type="entry name" value="GENERAL TRANSCRIPTION FACTOR 3C POLYPEPTIDE 4"/>
    <property type="match status" value="1"/>
</dbReference>
<dbReference type="InterPro" id="IPR036322">
    <property type="entry name" value="WD40_repeat_dom_sf"/>
</dbReference>
<dbReference type="Gene3D" id="2.130.10.10">
    <property type="entry name" value="YVTN repeat-like/Quinoprotein amine dehydrogenase"/>
    <property type="match status" value="2"/>
</dbReference>
<comment type="caution">
    <text evidence="4">The sequence shown here is derived from an EMBL/GenBank/DDBJ whole genome shotgun (WGS) entry which is preliminary data.</text>
</comment>
<dbReference type="InterPro" id="IPR001680">
    <property type="entry name" value="WD40_rpt"/>
</dbReference>
<name>A0AAD4JAB3_PERFH</name>
<feature type="repeat" description="WD" evidence="1">
    <location>
        <begin position="422"/>
        <end position="453"/>
    </location>
</feature>
<evidence type="ECO:0008006" key="6">
    <source>
        <dbReference type="Google" id="ProtNLM"/>
    </source>
</evidence>
<dbReference type="InterPro" id="IPR024764">
    <property type="entry name" value="TFIIIC_Znf"/>
</dbReference>
<dbReference type="GO" id="GO:0004402">
    <property type="term" value="F:histone acetyltransferase activity"/>
    <property type="evidence" value="ECO:0007669"/>
    <property type="project" value="InterPro"/>
</dbReference>
<reference evidence="4 5" key="1">
    <citation type="journal article" date="2021" name="Nat. Commun.">
        <title>Incipient diploidization of the medicinal plant Perilla within 10,000 years.</title>
        <authorList>
            <person name="Zhang Y."/>
            <person name="Shen Q."/>
            <person name="Leng L."/>
            <person name="Zhang D."/>
            <person name="Chen S."/>
            <person name="Shi Y."/>
            <person name="Ning Z."/>
            <person name="Chen S."/>
        </authorList>
    </citation>
    <scope>NUCLEOTIDE SEQUENCE [LARGE SCALE GENOMIC DNA]</scope>
    <source>
        <strain evidence="5">cv. PC099</strain>
    </source>
</reference>
<evidence type="ECO:0000313" key="5">
    <source>
        <dbReference type="Proteomes" id="UP001190926"/>
    </source>
</evidence>
<protein>
    <recommendedName>
        <fullName evidence="6">Transcription factor IIIC 90kDa subunit N-terminal domain-containing protein</fullName>
    </recommendedName>
</protein>
<evidence type="ECO:0000256" key="1">
    <source>
        <dbReference type="PROSITE-ProRule" id="PRU00221"/>
    </source>
</evidence>
<keyword evidence="5" id="KW-1185">Reference proteome</keyword>
<dbReference type="InterPro" id="IPR024761">
    <property type="entry name" value="TFIIIC_delta_N"/>
</dbReference>
<dbReference type="PANTHER" id="PTHR15496">
    <property type="entry name" value="GENERAL TRANSCRIPTION FACTOR 3C POLYPEPTIDE 4 FAMILY"/>
    <property type="match status" value="1"/>
</dbReference>
<gene>
    <name evidence="4" type="ORF">C2S53_012577</name>
</gene>
<evidence type="ECO:0000259" key="2">
    <source>
        <dbReference type="Pfam" id="PF12657"/>
    </source>
</evidence>
<dbReference type="EMBL" id="SDAM02000103">
    <property type="protein sequence ID" value="KAH6829894.1"/>
    <property type="molecule type" value="Genomic_DNA"/>
</dbReference>
<dbReference type="SUPFAM" id="SSF50978">
    <property type="entry name" value="WD40 repeat-like"/>
    <property type="match status" value="1"/>
</dbReference>
<dbReference type="Pfam" id="PF12657">
    <property type="entry name" value="TFIIIC_delta"/>
    <property type="match status" value="1"/>
</dbReference>
<dbReference type="InterPro" id="IPR044230">
    <property type="entry name" value="GTF3C4"/>
</dbReference>
<feature type="repeat" description="WD" evidence="1">
    <location>
        <begin position="308"/>
        <end position="356"/>
    </location>
</feature>